<dbReference type="PROSITE" id="PS50234">
    <property type="entry name" value="VWFA"/>
    <property type="match status" value="1"/>
</dbReference>
<name>A0ABN7T4W2_OIKDI</name>
<dbReference type="Gene3D" id="3.40.50.410">
    <property type="entry name" value="von Willebrand factor, type A domain"/>
    <property type="match status" value="1"/>
</dbReference>
<proteinExistence type="predicted"/>
<dbReference type="SUPFAM" id="SSF53300">
    <property type="entry name" value="vWA-like"/>
    <property type="match status" value="1"/>
</dbReference>
<sequence length="476" mass="54613">MKLFGLVFGTVVFAQIEVLEDNNFNTARWGKQMTGPMCFKCEGNSWKECREQAWEREGGPVSCREDKVCSMVERRRGGKIYRVESRCKQVDVCLMERWHNLRPCPQMPSATECNRMERDQNGAETTSVCRNCFEAPEHFDEQEAFMNKIDAAEGENGLPLSEWMKDSAKFEVRTLTGIEDLIYEDNCLCDIKTPQGCHKPLEVVILYDGSESMEDKFKEKIFDFIKNTIKLVDYKLMRDRSQEPITFTLVQFSGCDQLIKNYEPGYGYYEHREMEEAKGDVEKAFEKVSQNPGFKGRLGMAAPGQFHWKMGPTFSSSALCENAYTQLDSFFNTEELLKGSSNIFLALQDITTKEFKESSSKLMASKTNTKDVDRVLIVITDDKAFDASEVKNLRVMGQPDLTDAADKQQAVWNMVYSQFKTVYPVIFKTADILKPNVSRMFHDAGLKTDAFYVDEVHSDFHFQRIGKTIQTATFEK</sequence>
<dbReference type="Proteomes" id="UP001158576">
    <property type="component" value="Chromosome 2"/>
</dbReference>
<protein>
    <submittedName>
        <fullName evidence="2">Oidioi.mRNA.OKI2018_I69.chr2.g5758.t1.cds</fullName>
    </submittedName>
</protein>
<dbReference type="InterPro" id="IPR036465">
    <property type="entry name" value="vWFA_dom_sf"/>
</dbReference>
<gene>
    <name evidence="2" type="ORF">OKIOD_LOCUS14523</name>
</gene>
<evidence type="ECO:0000313" key="2">
    <source>
        <dbReference type="EMBL" id="CAG5111448.1"/>
    </source>
</evidence>
<organism evidence="2 3">
    <name type="scientific">Oikopleura dioica</name>
    <name type="common">Tunicate</name>
    <dbReference type="NCBI Taxonomy" id="34765"/>
    <lineage>
        <taxon>Eukaryota</taxon>
        <taxon>Metazoa</taxon>
        <taxon>Chordata</taxon>
        <taxon>Tunicata</taxon>
        <taxon>Appendicularia</taxon>
        <taxon>Copelata</taxon>
        <taxon>Oikopleuridae</taxon>
        <taxon>Oikopleura</taxon>
    </lineage>
</organism>
<reference evidence="2 3" key="1">
    <citation type="submission" date="2021-04" db="EMBL/GenBank/DDBJ databases">
        <authorList>
            <person name="Bliznina A."/>
        </authorList>
    </citation>
    <scope>NUCLEOTIDE SEQUENCE [LARGE SCALE GENOMIC DNA]</scope>
</reference>
<evidence type="ECO:0000259" key="1">
    <source>
        <dbReference type="PROSITE" id="PS50234"/>
    </source>
</evidence>
<dbReference type="EMBL" id="OU015567">
    <property type="protein sequence ID" value="CAG5111448.1"/>
    <property type="molecule type" value="Genomic_DNA"/>
</dbReference>
<dbReference type="InterPro" id="IPR002035">
    <property type="entry name" value="VWF_A"/>
</dbReference>
<feature type="domain" description="VWFA" evidence="1">
    <location>
        <begin position="202"/>
        <end position="469"/>
    </location>
</feature>
<accession>A0ABN7T4W2</accession>
<keyword evidence="3" id="KW-1185">Reference proteome</keyword>
<evidence type="ECO:0000313" key="3">
    <source>
        <dbReference type="Proteomes" id="UP001158576"/>
    </source>
</evidence>